<accession>A0A0C9T2J2</accession>
<gene>
    <name evidence="1" type="ORF">M422DRAFT_77879</name>
</gene>
<dbReference type="Proteomes" id="UP000054279">
    <property type="component" value="Unassembled WGS sequence"/>
</dbReference>
<name>A0A0C9T2J2_SPHS4</name>
<dbReference type="AlphaFoldDB" id="A0A0C9T2J2"/>
<feature type="non-terminal residue" evidence="1">
    <location>
        <position position="194"/>
    </location>
</feature>
<protein>
    <submittedName>
        <fullName evidence="1">Uncharacterized protein</fullName>
    </submittedName>
</protein>
<sequence length="194" mass="22547">GCSGWLRQEFRELELLDEISRLQYHNTLPTFVQSDQRLSLITSFRRWKGDEYNPKQLHNALRWTSSMSFTASDSFNETNDVVYKQSIGESTDRRTIDKTKNSNKRKRVADEEVLAAKKSKQIAVFIKQQQLQRRGMIWNATTLSFAYDANFTCLYNMWIDNPLSFKSLAGENSFIDTLLIGFHENLTGLMSLEL</sequence>
<organism evidence="1 2">
    <name type="scientific">Sphaerobolus stellatus (strain SS14)</name>
    <dbReference type="NCBI Taxonomy" id="990650"/>
    <lineage>
        <taxon>Eukaryota</taxon>
        <taxon>Fungi</taxon>
        <taxon>Dikarya</taxon>
        <taxon>Basidiomycota</taxon>
        <taxon>Agaricomycotina</taxon>
        <taxon>Agaricomycetes</taxon>
        <taxon>Phallomycetidae</taxon>
        <taxon>Geastrales</taxon>
        <taxon>Sphaerobolaceae</taxon>
        <taxon>Sphaerobolus</taxon>
    </lineage>
</organism>
<evidence type="ECO:0000313" key="2">
    <source>
        <dbReference type="Proteomes" id="UP000054279"/>
    </source>
</evidence>
<keyword evidence="2" id="KW-1185">Reference proteome</keyword>
<dbReference type="EMBL" id="KN837845">
    <property type="protein sequence ID" value="KIJ22998.1"/>
    <property type="molecule type" value="Genomic_DNA"/>
</dbReference>
<dbReference type="HOGENOM" id="CLU_038071_0_0_1"/>
<dbReference type="OrthoDB" id="3247165at2759"/>
<feature type="non-terminal residue" evidence="1">
    <location>
        <position position="1"/>
    </location>
</feature>
<reference evidence="1 2" key="1">
    <citation type="submission" date="2014-06" db="EMBL/GenBank/DDBJ databases">
        <title>Evolutionary Origins and Diversification of the Mycorrhizal Mutualists.</title>
        <authorList>
            <consortium name="DOE Joint Genome Institute"/>
            <consortium name="Mycorrhizal Genomics Consortium"/>
            <person name="Kohler A."/>
            <person name="Kuo A."/>
            <person name="Nagy L.G."/>
            <person name="Floudas D."/>
            <person name="Copeland A."/>
            <person name="Barry K.W."/>
            <person name="Cichocki N."/>
            <person name="Veneault-Fourrey C."/>
            <person name="LaButti K."/>
            <person name="Lindquist E.A."/>
            <person name="Lipzen A."/>
            <person name="Lundell T."/>
            <person name="Morin E."/>
            <person name="Murat C."/>
            <person name="Riley R."/>
            <person name="Ohm R."/>
            <person name="Sun H."/>
            <person name="Tunlid A."/>
            <person name="Henrissat B."/>
            <person name="Grigoriev I.V."/>
            <person name="Hibbett D.S."/>
            <person name="Martin F."/>
        </authorList>
    </citation>
    <scope>NUCLEOTIDE SEQUENCE [LARGE SCALE GENOMIC DNA]</scope>
    <source>
        <strain evidence="1 2">SS14</strain>
    </source>
</reference>
<proteinExistence type="predicted"/>
<evidence type="ECO:0000313" key="1">
    <source>
        <dbReference type="EMBL" id="KIJ22998.1"/>
    </source>
</evidence>